<name>A0A379LIC7_9GAMM</name>
<evidence type="ECO:0000313" key="2">
    <source>
        <dbReference type="EMBL" id="SUD90350.1"/>
    </source>
</evidence>
<dbReference type="EMBL" id="UGVC01000001">
    <property type="protein sequence ID" value="SUD90350.1"/>
    <property type="molecule type" value="Genomic_DNA"/>
</dbReference>
<evidence type="ECO:0000256" key="1">
    <source>
        <dbReference type="SAM" id="Phobius"/>
    </source>
</evidence>
<keyword evidence="1" id="KW-0812">Transmembrane</keyword>
<dbReference type="Proteomes" id="UP000254123">
    <property type="component" value="Unassembled WGS sequence"/>
</dbReference>
<sequence length="64" mass="7492">MEATNTIWGVIVGYIVFACAISMITTFWVRYHLKQAIMYPQCLLSDKPIIYPHCLLKDRPNKKF</sequence>
<accession>A0A379LIC7</accession>
<keyword evidence="3" id="KW-1185">Reference proteome</keyword>
<reference evidence="2 3" key="1">
    <citation type="submission" date="2018-06" db="EMBL/GenBank/DDBJ databases">
        <authorList>
            <consortium name="Pathogen Informatics"/>
            <person name="Doyle S."/>
        </authorList>
    </citation>
    <scope>NUCLEOTIDE SEQUENCE [LARGE SCALE GENOMIC DNA]</scope>
    <source>
        <strain evidence="2 3">NCTC10526</strain>
    </source>
</reference>
<evidence type="ECO:0000313" key="3">
    <source>
        <dbReference type="Proteomes" id="UP000254123"/>
    </source>
</evidence>
<feature type="transmembrane region" description="Helical" evidence="1">
    <location>
        <begin position="6"/>
        <end position="29"/>
    </location>
</feature>
<dbReference type="AlphaFoldDB" id="A0A379LIC7"/>
<protein>
    <submittedName>
        <fullName evidence="2">Uncharacterized protein</fullName>
    </submittedName>
</protein>
<keyword evidence="1" id="KW-1133">Transmembrane helix</keyword>
<proteinExistence type="predicted"/>
<gene>
    <name evidence="2" type="ORF">NCTC10526_00674</name>
</gene>
<dbReference type="RefSeq" id="WP_028858143.1">
    <property type="nucleotide sequence ID" value="NZ_CAJHAQ010000001.1"/>
</dbReference>
<keyword evidence="1" id="KW-0472">Membrane</keyword>
<organism evidence="2 3">
    <name type="scientific">Psychrobacter phenylpyruvicus</name>
    <dbReference type="NCBI Taxonomy" id="29432"/>
    <lineage>
        <taxon>Bacteria</taxon>
        <taxon>Pseudomonadati</taxon>
        <taxon>Pseudomonadota</taxon>
        <taxon>Gammaproteobacteria</taxon>
        <taxon>Moraxellales</taxon>
        <taxon>Moraxellaceae</taxon>
        <taxon>Psychrobacter</taxon>
    </lineage>
</organism>